<evidence type="ECO:0000313" key="6">
    <source>
        <dbReference type="EMBL" id="GIH64511.1"/>
    </source>
</evidence>
<organism evidence="6 7">
    <name type="scientific">Microbispora siamensis</name>
    <dbReference type="NCBI Taxonomy" id="564413"/>
    <lineage>
        <taxon>Bacteria</taxon>
        <taxon>Bacillati</taxon>
        <taxon>Actinomycetota</taxon>
        <taxon>Actinomycetes</taxon>
        <taxon>Streptosporangiales</taxon>
        <taxon>Streptosporangiaceae</taxon>
        <taxon>Microbispora</taxon>
    </lineage>
</organism>
<protein>
    <recommendedName>
        <fullName evidence="4">C-deglycosylation enzyme beta subunit</fullName>
    </recommendedName>
</protein>
<dbReference type="RefSeq" id="WP_204050747.1">
    <property type="nucleotide sequence ID" value="NZ_BOOF01000032.1"/>
</dbReference>
<evidence type="ECO:0000259" key="5">
    <source>
        <dbReference type="Pfam" id="PF19906"/>
    </source>
</evidence>
<proteinExistence type="inferred from homology"/>
<comment type="caution">
    <text evidence="6">The sequence shown here is derived from an EMBL/GenBank/DDBJ whole genome shotgun (WGS) entry which is preliminary data.</text>
</comment>
<keyword evidence="7" id="KW-1185">Reference proteome</keyword>
<evidence type="ECO:0000256" key="3">
    <source>
        <dbReference type="ARBA" id="ARBA00046336"/>
    </source>
</evidence>
<gene>
    <name evidence="6" type="ORF">Msi02_53280</name>
</gene>
<feature type="domain" description="C-glycoside deglycosidase beta subunit" evidence="5">
    <location>
        <begin position="19"/>
        <end position="107"/>
    </location>
</feature>
<dbReference type="EMBL" id="BOOF01000032">
    <property type="protein sequence ID" value="GIH64511.1"/>
    <property type="molecule type" value="Genomic_DNA"/>
</dbReference>
<comment type="similarity">
    <text evidence="3">Belongs to the C-glycoside deglycosidase beta subunit family.</text>
</comment>
<name>A0ABQ4GST5_9ACTN</name>
<dbReference type="Pfam" id="PF19906">
    <property type="entry name" value="CGDB"/>
    <property type="match status" value="1"/>
</dbReference>
<evidence type="ECO:0000256" key="2">
    <source>
        <dbReference type="ARBA" id="ARBA00023277"/>
    </source>
</evidence>
<evidence type="ECO:0000256" key="4">
    <source>
        <dbReference type="ARBA" id="ARBA00047208"/>
    </source>
</evidence>
<keyword evidence="1" id="KW-0456">Lyase</keyword>
<accession>A0ABQ4GST5</accession>
<dbReference type="InterPro" id="IPR045959">
    <property type="entry name" value="CGDB"/>
</dbReference>
<sequence length="136" mass="15465">MPEQIIEPGTLAARGDRVRLSVRMPWYRALPLSSVADVRWMVDGAQVPRDSITWTVDGRSHRLDDLPARHDLWWYVLDSAELEGDLPALDDRAEHRVSVTLSLYIPYITTDLGVLRIEEKDAKTMPLTVTRKGRSA</sequence>
<reference evidence="6 7" key="1">
    <citation type="submission" date="2021-01" db="EMBL/GenBank/DDBJ databases">
        <title>Whole genome shotgun sequence of Microbispora siamensis NBRC 104113.</title>
        <authorList>
            <person name="Komaki H."/>
            <person name="Tamura T."/>
        </authorList>
    </citation>
    <scope>NUCLEOTIDE SEQUENCE [LARGE SCALE GENOMIC DNA]</scope>
    <source>
        <strain evidence="6 7">NBRC 104113</strain>
    </source>
</reference>
<keyword evidence="2" id="KW-0119">Carbohydrate metabolism</keyword>
<evidence type="ECO:0000313" key="7">
    <source>
        <dbReference type="Proteomes" id="UP000660454"/>
    </source>
</evidence>
<dbReference type="Proteomes" id="UP000660454">
    <property type="component" value="Unassembled WGS sequence"/>
</dbReference>
<evidence type="ECO:0000256" key="1">
    <source>
        <dbReference type="ARBA" id="ARBA00023239"/>
    </source>
</evidence>